<evidence type="ECO:0000313" key="1">
    <source>
        <dbReference type="EMBL" id="RNL98006.1"/>
    </source>
</evidence>
<dbReference type="Pfam" id="PF23169">
    <property type="entry name" value="HalD"/>
    <property type="match status" value="1"/>
</dbReference>
<accession>A0ABX9WHJ0</accession>
<dbReference type="Gene3D" id="2.60.120.620">
    <property type="entry name" value="q2cbj1_9rhob like domain"/>
    <property type="match status" value="1"/>
</dbReference>
<evidence type="ECO:0000313" key="2">
    <source>
        <dbReference type="Proteomes" id="UP000280698"/>
    </source>
</evidence>
<dbReference type="SUPFAM" id="SSF51197">
    <property type="entry name" value="Clavaminate synthase-like"/>
    <property type="match status" value="1"/>
</dbReference>
<proteinExistence type="predicted"/>
<comment type="caution">
    <text evidence="1">The sequence shown here is derived from an EMBL/GenBank/DDBJ whole genome shotgun (WGS) entry which is preliminary data.</text>
</comment>
<gene>
    <name evidence="1" type="ORF">EFE23_16540</name>
</gene>
<dbReference type="InterPro" id="IPR056470">
    <property type="entry name" value="BesD/HalB-like"/>
</dbReference>
<dbReference type="EMBL" id="RJLN01000044">
    <property type="protein sequence ID" value="RNL98006.1"/>
    <property type="molecule type" value="Genomic_DNA"/>
</dbReference>
<sequence length="252" mass="29113">MSDRTTVDPAAIDLRIKQHLDTVFTDDWQVRQLSQQFRRNGYVKLRELIPEDLKAEVKAEVFRLLDLHSRRIDILMKETGETPRKMSTVSQVAIAKDSTLIPAVYDSTSLTGFLSVLAREPVVPCPWDEEKYVIIRQEKRGDTHGWHWGDFSFTLIWIIEAPAMEFGGSLQCIPHTDWNKADPKLHEHLAKYPISTYPHVSGDLYFLRSDTTLHRTIELTEDKTRIILNTCWSDEQGTRKAATHETMEAMFT</sequence>
<name>A0ABX9WHJ0_9ACTN</name>
<organism evidence="1 2">
    <name type="scientific">Micromonospora solifontis</name>
    <dbReference type="NCBI Taxonomy" id="2487138"/>
    <lineage>
        <taxon>Bacteria</taxon>
        <taxon>Bacillati</taxon>
        <taxon>Actinomycetota</taxon>
        <taxon>Actinomycetes</taxon>
        <taxon>Micromonosporales</taxon>
        <taxon>Micromonosporaceae</taxon>
        <taxon>Micromonospora</taxon>
    </lineage>
</organism>
<dbReference type="Proteomes" id="UP000280698">
    <property type="component" value="Unassembled WGS sequence"/>
</dbReference>
<keyword evidence="2" id="KW-1185">Reference proteome</keyword>
<protein>
    <submittedName>
        <fullName evidence="1">ArpA protein</fullName>
    </submittedName>
</protein>
<dbReference type="RefSeq" id="WP_123241828.1">
    <property type="nucleotide sequence ID" value="NZ_JAAHBY010000044.1"/>
</dbReference>
<reference evidence="1 2" key="1">
    <citation type="submission" date="2018-11" db="EMBL/GenBank/DDBJ databases">
        <title>Micromonospora sp. PPF5-17, a new actinomycetes isolated from a hot spring soil.</title>
        <authorList>
            <person name="Thawai C."/>
        </authorList>
    </citation>
    <scope>NUCLEOTIDE SEQUENCE [LARGE SCALE GENOMIC DNA]</scope>
    <source>
        <strain evidence="1 2">PPF5-17</strain>
    </source>
</reference>